<feature type="chain" id="PRO_5037392188" evidence="1">
    <location>
        <begin position="20"/>
        <end position="156"/>
    </location>
</feature>
<dbReference type="Proteomes" id="UP000814243">
    <property type="component" value="Unassembled WGS sequence"/>
</dbReference>
<name>A0A922SH21_SPOEX</name>
<evidence type="ECO:0000313" key="2">
    <source>
        <dbReference type="EMBL" id="KAH9637415.1"/>
    </source>
</evidence>
<protein>
    <submittedName>
        <fullName evidence="2">Uncharacterized protein</fullName>
    </submittedName>
</protein>
<evidence type="ECO:0000256" key="1">
    <source>
        <dbReference type="SAM" id="SignalP"/>
    </source>
</evidence>
<proteinExistence type="predicted"/>
<dbReference type="PROSITE" id="PS51257">
    <property type="entry name" value="PROKAR_LIPOPROTEIN"/>
    <property type="match status" value="1"/>
</dbReference>
<gene>
    <name evidence="2" type="ORF">HF086_012028</name>
</gene>
<keyword evidence="1" id="KW-0732">Signal</keyword>
<evidence type="ECO:0000313" key="3">
    <source>
        <dbReference type="Proteomes" id="UP000814243"/>
    </source>
</evidence>
<comment type="caution">
    <text evidence="2">The sequence shown here is derived from an EMBL/GenBank/DDBJ whole genome shotgun (WGS) entry which is preliminary data.</text>
</comment>
<organism evidence="2 3">
    <name type="scientific">Spodoptera exigua</name>
    <name type="common">Beet armyworm</name>
    <name type="synonym">Noctua fulgens</name>
    <dbReference type="NCBI Taxonomy" id="7107"/>
    <lineage>
        <taxon>Eukaryota</taxon>
        <taxon>Metazoa</taxon>
        <taxon>Ecdysozoa</taxon>
        <taxon>Arthropoda</taxon>
        <taxon>Hexapoda</taxon>
        <taxon>Insecta</taxon>
        <taxon>Pterygota</taxon>
        <taxon>Neoptera</taxon>
        <taxon>Endopterygota</taxon>
        <taxon>Lepidoptera</taxon>
        <taxon>Glossata</taxon>
        <taxon>Ditrysia</taxon>
        <taxon>Noctuoidea</taxon>
        <taxon>Noctuidae</taxon>
        <taxon>Amphipyrinae</taxon>
        <taxon>Spodoptera</taxon>
    </lineage>
</organism>
<sequence length="156" mass="17265">MKSLIIITVLTALVACYEAADLPEGFSLVYDDTAVDGTIMSNRDLNERNQNFRLVYEARCTASAVVGRSKTSLVTYRGPSNVRINRIVINSPIQANIYHSALDTNNMEIRITSNVSQGVDTTVFLYQRSGAGRSFGEPAFHLIISVIMYFGYSRLA</sequence>
<feature type="signal peptide" evidence="1">
    <location>
        <begin position="1"/>
        <end position="19"/>
    </location>
</feature>
<accession>A0A922SH21</accession>
<dbReference type="AlphaFoldDB" id="A0A922SH21"/>
<dbReference type="EMBL" id="JACEFF010000447">
    <property type="protein sequence ID" value="KAH9637415.1"/>
    <property type="molecule type" value="Genomic_DNA"/>
</dbReference>
<reference evidence="2" key="1">
    <citation type="journal article" date="2021" name="G3 (Bethesda)">
        <title>Genome and transcriptome analysis of the beet armyworm Spodoptera exigua reveals targets for pest control. .</title>
        <authorList>
            <person name="Simon S."/>
            <person name="Breeschoten T."/>
            <person name="Jansen H.J."/>
            <person name="Dirks R.P."/>
            <person name="Schranz M.E."/>
            <person name="Ros V.I.D."/>
        </authorList>
    </citation>
    <scope>NUCLEOTIDE SEQUENCE</scope>
    <source>
        <strain evidence="2">TB_SE_WUR_2020</strain>
    </source>
</reference>